<dbReference type="InterPro" id="IPR001251">
    <property type="entry name" value="CRAL-TRIO_dom"/>
</dbReference>
<dbReference type="InterPro" id="IPR043472">
    <property type="entry name" value="Macro_dom-like"/>
</dbReference>
<dbReference type="InterPro" id="IPR036865">
    <property type="entry name" value="CRAL-TRIO_dom_sf"/>
</dbReference>
<comment type="caution">
    <text evidence="3">The sequence shown here is derived from an EMBL/GenBank/DDBJ whole genome shotgun (WGS) entry which is preliminary data.</text>
</comment>
<sequence>MTRTAVDRLVSRSGWRPPEYAGRAPYTHPFLPSKPFVQILHGYADLSRTLHDMTIVWISKLQGENHIYSTNGHFQSKIRHNESLAASGRKRALDPELRDCKTGEAILTDGFNLPARYIIHTVGPRYNIKYQTAAESALHLCYRRTLECAVEKKMRTVACCVINSVRRSYPPDQGAHIALRTIRRFLEHWGGSLERLVLVVDSIDVSIYEILMPLYFPRTKPEEDAASHLLPLDLGDEFGEPVIPDRQIRIIDNPQHKYEDVDDATDLASQFQSSVCIGEHSFTHMEEDIDKQRLLGGQPSYTTTDPQTANMTSDLQHKQKYERLLRRAKTEDLKEVSGIGTLYQCGVDKFGRPVIIFVGKWFKFNEINLDKALLYLIYLLDPLVRGDYIVIYFHTTTTADNHPSLTWIREVYEALEYKYKKKIRKFYEVVPIGHIKIM</sequence>
<name>A0AAV2Q111_MEGNR</name>
<dbReference type="Pfam" id="PF01661">
    <property type="entry name" value="Macro"/>
    <property type="match status" value="1"/>
</dbReference>
<organism evidence="3 4">
    <name type="scientific">Meganyctiphanes norvegica</name>
    <name type="common">Northern krill</name>
    <name type="synonym">Thysanopoda norvegica</name>
    <dbReference type="NCBI Taxonomy" id="48144"/>
    <lineage>
        <taxon>Eukaryota</taxon>
        <taxon>Metazoa</taxon>
        <taxon>Ecdysozoa</taxon>
        <taxon>Arthropoda</taxon>
        <taxon>Crustacea</taxon>
        <taxon>Multicrustacea</taxon>
        <taxon>Malacostraca</taxon>
        <taxon>Eumalacostraca</taxon>
        <taxon>Eucarida</taxon>
        <taxon>Euphausiacea</taxon>
        <taxon>Euphausiidae</taxon>
        <taxon>Meganyctiphanes</taxon>
    </lineage>
</organism>
<dbReference type="SUPFAM" id="SSF52949">
    <property type="entry name" value="Macro domain-like"/>
    <property type="match status" value="1"/>
</dbReference>
<proteinExistence type="inferred from homology"/>
<dbReference type="PANTHER" id="PTHR11106">
    <property type="entry name" value="GANGLIOSIDE INDUCED DIFFERENTIATION ASSOCIATED PROTEIN 2-RELATED"/>
    <property type="match status" value="1"/>
</dbReference>
<dbReference type="Gene3D" id="3.40.525.10">
    <property type="entry name" value="CRAL-TRIO lipid binding domain"/>
    <property type="match status" value="1"/>
</dbReference>
<gene>
    <name evidence="3" type="ORF">MNOR_LOCUS7209</name>
</gene>
<dbReference type="SUPFAM" id="SSF52087">
    <property type="entry name" value="CRAL/TRIO domain"/>
    <property type="match status" value="1"/>
</dbReference>
<protein>
    <recommendedName>
        <fullName evidence="2">Macro domain-containing protein</fullName>
    </recommendedName>
</protein>
<dbReference type="Pfam" id="PF13716">
    <property type="entry name" value="CRAL_TRIO_2"/>
    <property type="match status" value="1"/>
</dbReference>
<feature type="non-terminal residue" evidence="3">
    <location>
        <position position="438"/>
    </location>
</feature>
<evidence type="ECO:0000313" key="3">
    <source>
        <dbReference type="EMBL" id="CAL4068407.1"/>
    </source>
</evidence>
<dbReference type="InterPro" id="IPR002589">
    <property type="entry name" value="Macro_dom"/>
</dbReference>
<comment type="similarity">
    <text evidence="1">Belongs to the GDAP2 family.</text>
</comment>
<feature type="domain" description="Macro" evidence="2">
    <location>
        <begin position="1"/>
        <end position="216"/>
    </location>
</feature>
<dbReference type="CDD" id="cd00170">
    <property type="entry name" value="SEC14"/>
    <property type="match status" value="1"/>
</dbReference>
<accession>A0AAV2Q111</accession>
<evidence type="ECO:0000313" key="4">
    <source>
        <dbReference type="Proteomes" id="UP001497623"/>
    </source>
</evidence>
<evidence type="ECO:0000256" key="1">
    <source>
        <dbReference type="ARBA" id="ARBA00008355"/>
    </source>
</evidence>
<reference evidence="3 4" key="1">
    <citation type="submission" date="2024-05" db="EMBL/GenBank/DDBJ databases">
        <authorList>
            <person name="Wallberg A."/>
        </authorList>
    </citation>
    <scope>NUCLEOTIDE SEQUENCE [LARGE SCALE GENOMIC DNA]</scope>
</reference>
<keyword evidence="4" id="KW-1185">Reference proteome</keyword>
<dbReference type="PANTHER" id="PTHR11106:SF72">
    <property type="entry name" value="GANGLIOSIDE-INDUCED DIFFERENTIATION-ASSOCIATED PROTEIN 2"/>
    <property type="match status" value="1"/>
</dbReference>
<dbReference type="EMBL" id="CAXKWB010003129">
    <property type="protein sequence ID" value="CAL4068407.1"/>
    <property type="molecule type" value="Genomic_DNA"/>
</dbReference>
<dbReference type="Gene3D" id="3.40.220.10">
    <property type="entry name" value="Leucine Aminopeptidase, subunit E, domain 1"/>
    <property type="match status" value="1"/>
</dbReference>
<evidence type="ECO:0000259" key="2">
    <source>
        <dbReference type="PROSITE" id="PS51154"/>
    </source>
</evidence>
<dbReference type="Proteomes" id="UP001497623">
    <property type="component" value="Unassembled WGS sequence"/>
</dbReference>
<dbReference type="InterPro" id="IPR035793">
    <property type="entry name" value="Macro_GDAP2"/>
</dbReference>
<dbReference type="AlphaFoldDB" id="A0AAV2Q111"/>
<dbReference type="CDD" id="cd02905">
    <property type="entry name" value="Macro_GDAP2-like"/>
    <property type="match status" value="1"/>
</dbReference>
<dbReference type="PROSITE" id="PS51154">
    <property type="entry name" value="MACRO"/>
    <property type="match status" value="1"/>
</dbReference>